<evidence type="ECO:0000256" key="17">
    <source>
        <dbReference type="ARBA" id="ARBA00023136"/>
    </source>
</evidence>
<dbReference type="CDD" id="cd14264">
    <property type="entry name" value="DAGK_IM"/>
    <property type="match status" value="1"/>
</dbReference>
<dbReference type="EMBL" id="RJVO01000005">
    <property type="protein sequence ID" value="ROH89096.1"/>
    <property type="molecule type" value="Genomic_DNA"/>
</dbReference>
<evidence type="ECO:0000256" key="12">
    <source>
        <dbReference type="ARBA" id="ARBA00022777"/>
    </source>
</evidence>
<keyword evidence="18" id="KW-0594">Phospholipid biosynthesis</keyword>
<evidence type="ECO:0000256" key="14">
    <source>
        <dbReference type="ARBA" id="ARBA00022842"/>
    </source>
</evidence>
<evidence type="ECO:0000256" key="6">
    <source>
        <dbReference type="ARBA" id="ARBA00022516"/>
    </source>
</evidence>
<evidence type="ECO:0000256" key="16">
    <source>
        <dbReference type="ARBA" id="ARBA00023098"/>
    </source>
</evidence>
<evidence type="ECO:0000256" key="3">
    <source>
        <dbReference type="ARBA" id="ARBA00012133"/>
    </source>
</evidence>
<sequence>MADGIKGWARLLRATRVSYWGLGWALREEEAFRIELALCLVLVPVALWLGEGGVERALLLMSLFAVLITELLNTAVEVVVDRIGTERHPLSGRAKDLGSAAVHLSLLQVPVVWGLVLFG</sequence>
<keyword evidence="17 24" id="KW-0472">Membrane</keyword>
<feature type="binding site" evidence="21">
    <location>
        <begin position="31"/>
        <end position="35"/>
    </location>
    <ligand>
        <name>substrate</name>
    </ligand>
</feature>
<proteinExistence type="inferred from homology"/>
<accession>A0A3N0V8G3</accession>
<evidence type="ECO:0000256" key="18">
    <source>
        <dbReference type="ARBA" id="ARBA00023209"/>
    </source>
</evidence>
<evidence type="ECO:0000256" key="7">
    <source>
        <dbReference type="ARBA" id="ARBA00022519"/>
    </source>
</evidence>
<comment type="catalytic activity">
    <reaction evidence="24">
        <text>a 1,2-diacyl-sn-glycerol + ATP = a 1,2-diacyl-sn-glycero-3-phosphate + ADP + H(+)</text>
        <dbReference type="Rhea" id="RHEA:10272"/>
        <dbReference type="ChEBI" id="CHEBI:15378"/>
        <dbReference type="ChEBI" id="CHEBI:17815"/>
        <dbReference type="ChEBI" id="CHEBI:30616"/>
        <dbReference type="ChEBI" id="CHEBI:58608"/>
        <dbReference type="ChEBI" id="CHEBI:456216"/>
        <dbReference type="EC" id="2.7.1.107"/>
    </reaction>
</comment>
<feature type="binding site" evidence="22">
    <location>
        <position position="29"/>
    </location>
    <ligand>
        <name>ATP</name>
        <dbReference type="ChEBI" id="CHEBI:30616"/>
    </ligand>
</feature>
<feature type="transmembrane region" description="Helical" evidence="24">
    <location>
        <begin position="31"/>
        <end position="50"/>
    </location>
</feature>
<dbReference type="PANTHER" id="PTHR34299:SF1">
    <property type="entry name" value="DIACYLGLYCEROL KINASE"/>
    <property type="match status" value="1"/>
</dbReference>
<keyword evidence="15 24" id="KW-1133">Transmembrane helix</keyword>
<keyword evidence="11 22" id="KW-0547">Nucleotide-binding</keyword>
<feature type="binding site" evidence="21">
    <location>
        <position position="56"/>
    </location>
    <ligand>
        <name>substrate</name>
    </ligand>
</feature>
<organism evidence="25 26">
    <name type="scientific">Stagnimonas aquatica</name>
    <dbReference type="NCBI Taxonomy" id="2689987"/>
    <lineage>
        <taxon>Bacteria</taxon>
        <taxon>Pseudomonadati</taxon>
        <taxon>Pseudomonadota</taxon>
        <taxon>Gammaproteobacteria</taxon>
        <taxon>Nevskiales</taxon>
        <taxon>Nevskiaceae</taxon>
        <taxon>Stagnimonas</taxon>
    </lineage>
</organism>
<evidence type="ECO:0000313" key="25">
    <source>
        <dbReference type="EMBL" id="ROH89096.1"/>
    </source>
</evidence>
<dbReference type="InterPro" id="IPR000829">
    <property type="entry name" value="DAGK"/>
</dbReference>
<keyword evidence="14 23" id="KW-0460">Magnesium</keyword>
<comment type="similarity">
    <text evidence="2 24">Belongs to the bacterial diacylglycerol kinase family.</text>
</comment>
<evidence type="ECO:0000256" key="2">
    <source>
        <dbReference type="ARBA" id="ARBA00005967"/>
    </source>
</evidence>
<keyword evidence="6" id="KW-0444">Lipid biosynthesis</keyword>
<comment type="caution">
    <text evidence="25">The sequence shown here is derived from an EMBL/GenBank/DDBJ whole genome shotgun (WGS) entry which is preliminary data.</text>
</comment>
<keyword evidence="13 22" id="KW-0067">ATP-binding</keyword>
<feature type="binding site" evidence="21">
    <location>
        <position position="99"/>
    </location>
    <ligand>
        <name>substrate</name>
    </ligand>
</feature>
<dbReference type="InParanoid" id="A0A3N0V8G3"/>
<reference evidence="25 26" key="1">
    <citation type="submission" date="2018-10" db="EMBL/GenBank/DDBJ databases">
        <authorList>
            <person name="Chen W.-M."/>
        </authorList>
    </citation>
    <scope>NUCLEOTIDE SEQUENCE [LARGE SCALE GENOMIC DNA]</scope>
    <source>
        <strain evidence="25 26">THS-13</strain>
    </source>
</reference>
<feature type="binding site" evidence="22">
    <location>
        <position position="10"/>
    </location>
    <ligand>
        <name>ATP</name>
        <dbReference type="ChEBI" id="CHEBI:30616"/>
    </ligand>
</feature>
<evidence type="ECO:0000256" key="22">
    <source>
        <dbReference type="PIRSR" id="PIRSR600829-3"/>
    </source>
</evidence>
<evidence type="ECO:0000256" key="9">
    <source>
        <dbReference type="ARBA" id="ARBA00022692"/>
    </source>
</evidence>
<dbReference type="FunCoup" id="A0A3N0V8G3">
    <property type="interactions" value="154"/>
</dbReference>
<dbReference type="PANTHER" id="PTHR34299">
    <property type="entry name" value="DIACYLGLYCEROL KINASE"/>
    <property type="match status" value="1"/>
</dbReference>
<evidence type="ECO:0000256" key="11">
    <source>
        <dbReference type="ARBA" id="ARBA00022741"/>
    </source>
</evidence>
<keyword evidence="8 24" id="KW-0808">Transferase</keyword>
<dbReference type="AlphaFoldDB" id="A0A3N0V8G3"/>
<dbReference type="RefSeq" id="WP_123212118.1">
    <property type="nucleotide sequence ID" value="NZ_RJVO01000005.1"/>
</dbReference>
<name>A0A3N0V8G3_9GAMM</name>
<evidence type="ECO:0000256" key="8">
    <source>
        <dbReference type="ARBA" id="ARBA00022679"/>
    </source>
</evidence>
<dbReference type="Gene3D" id="1.10.287.3610">
    <property type="match status" value="1"/>
</dbReference>
<evidence type="ECO:0000256" key="15">
    <source>
        <dbReference type="ARBA" id="ARBA00022989"/>
    </source>
</evidence>
<feature type="binding site" evidence="23">
    <location>
        <position position="77"/>
    </location>
    <ligand>
        <name>a divalent metal cation</name>
        <dbReference type="ChEBI" id="CHEBI:60240"/>
    </ligand>
</feature>
<dbReference type="GO" id="GO:0046872">
    <property type="term" value="F:metal ion binding"/>
    <property type="evidence" value="ECO:0007669"/>
    <property type="project" value="UniProtKB-KW"/>
</dbReference>
<evidence type="ECO:0000256" key="5">
    <source>
        <dbReference type="ARBA" id="ARBA00022475"/>
    </source>
</evidence>
<evidence type="ECO:0000256" key="4">
    <source>
        <dbReference type="ARBA" id="ARBA00017575"/>
    </source>
</evidence>
<comment type="function">
    <text evidence="24">Catalyzes the ATP-dependent phosphorylation of sn-l,2-diacylglycerol (DAG) to phosphatidic acid. Involved in the recycling of diacylglycerol produced as a by-product during membrane-derived oligosaccharide (MDO) biosynthesis.</text>
</comment>
<keyword evidence="16 24" id="KW-0443">Lipid metabolism</keyword>
<dbReference type="Proteomes" id="UP000282106">
    <property type="component" value="Unassembled WGS sequence"/>
</dbReference>
<feature type="active site" description="Proton acceptor" evidence="20">
    <location>
        <position position="70"/>
    </location>
</feature>
<dbReference type="Pfam" id="PF01219">
    <property type="entry name" value="DAGK_prokar"/>
    <property type="match status" value="1"/>
</dbReference>
<keyword evidence="7 24" id="KW-0997">Cell inner membrane</keyword>
<evidence type="ECO:0000313" key="26">
    <source>
        <dbReference type="Proteomes" id="UP000282106"/>
    </source>
</evidence>
<dbReference type="PROSITE" id="PS01069">
    <property type="entry name" value="DAGK_PROKAR"/>
    <property type="match status" value="1"/>
</dbReference>
<keyword evidence="26" id="KW-1185">Reference proteome</keyword>
<feature type="transmembrane region" description="Helical" evidence="24">
    <location>
        <begin position="57"/>
        <end position="80"/>
    </location>
</feature>
<feature type="binding site" evidence="21">
    <location>
        <position position="70"/>
    </location>
    <ligand>
        <name>substrate</name>
    </ligand>
</feature>
<evidence type="ECO:0000256" key="21">
    <source>
        <dbReference type="PIRSR" id="PIRSR600829-2"/>
    </source>
</evidence>
<dbReference type="InterPro" id="IPR033718">
    <property type="entry name" value="DAGK_prok"/>
</dbReference>
<comment type="cofactor">
    <cofactor evidence="23">
        <name>Mg(2+)</name>
        <dbReference type="ChEBI" id="CHEBI:18420"/>
    </cofactor>
    <text evidence="23">Mn(2+), Zn(2+), Cd(2+) and Co(2+) support activity to lesser extents.</text>
</comment>
<keyword evidence="5" id="KW-1003">Cell membrane</keyword>
<gene>
    <name evidence="25" type="ORF">ED208_11850</name>
</gene>
<feature type="binding site" evidence="22">
    <location>
        <position position="77"/>
    </location>
    <ligand>
        <name>ATP</name>
        <dbReference type="ChEBI" id="CHEBI:30616"/>
    </ligand>
</feature>
<keyword evidence="12 24" id="KW-0418">Kinase</keyword>
<dbReference type="GO" id="GO:0006654">
    <property type="term" value="P:phosphatidic acid biosynthetic process"/>
    <property type="evidence" value="ECO:0007669"/>
    <property type="project" value="InterPro"/>
</dbReference>
<feature type="transmembrane region" description="Helical" evidence="24">
    <location>
        <begin position="100"/>
        <end position="118"/>
    </location>
</feature>
<keyword evidence="19 24" id="KW-1208">Phospholipid metabolism</keyword>
<keyword evidence="9 24" id="KW-0812">Transmembrane</keyword>
<dbReference type="GO" id="GO:0005524">
    <property type="term" value="F:ATP binding"/>
    <property type="evidence" value="ECO:0007669"/>
    <property type="project" value="UniProtKB-KW"/>
</dbReference>
<evidence type="ECO:0000256" key="23">
    <source>
        <dbReference type="PIRSR" id="PIRSR600829-4"/>
    </source>
</evidence>
<dbReference type="GO" id="GO:0005886">
    <property type="term" value="C:plasma membrane"/>
    <property type="evidence" value="ECO:0007669"/>
    <property type="project" value="UniProtKB-SubCell"/>
</dbReference>
<dbReference type="EC" id="2.7.1.107" evidence="3 24"/>
<feature type="binding site" evidence="21">
    <location>
        <position position="10"/>
    </location>
    <ligand>
        <name>substrate</name>
    </ligand>
</feature>
<evidence type="ECO:0000256" key="19">
    <source>
        <dbReference type="ARBA" id="ARBA00023264"/>
    </source>
</evidence>
<evidence type="ECO:0000256" key="13">
    <source>
        <dbReference type="ARBA" id="ARBA00022840"/>
    </source>
</evidence>
<dbReference type="InterPro" id="IPR036945">
    <property type="entry name" value="DAGK_sf"/>
</dbReference>
<evidence type="ECO:0000256" key="10">
    <source>
        <dbReference type="ARBA" id="ARBA00022723"/>
    </source>
</evidence>
<evidence type="ECO:0000256" key="24">
    <source>
        <dbReference type="RuleBase" id="RU363065"/>
    </source>
</evidence>
<dbReference type="GO" id="GO:0004143">
    <property type="term" value="F:ATP-dependent diacylglycerol kinase activity"/>
    <property type="evidence" value="ECO:0007669"/>
    <property type="project" value="UniProtKB-EC"/>
</dbReference>
<feature type="binding site" evidence="22">
    <location>
        <begin position="86"/>
        <end position="88"/>
    </location>
    <ligand>
        <name>ATP</name>
        <dbReference type="ChEBI" id="CHEBI:30616"/>
    </ligand>
</feature>
<feature type="binding site" evidence="23">
    <location>
        <position position="29"/>
    </location>
    <ligand>
        <name>a divalent metal cation</name>
        <dbReference type="ChEBI" id="CHEBI:60240"/>
    </ligand>
</feature>
<keyword evidence="10 23" id="KW-0479">Metal-binding</keyword>
<protein>
    <recommendedName>
        <fullName evidence="4 24">Diacylglycerol kinase</fullName>
        <ecNumber evidence="3 24">2.7.1.107</ecNumber>
    </recommendedName>
</protein>
<comment type="subcellular location">
    <subcellularLocation>
        <location evidence="1 24">Cell inner membrane</location>
        <topology evidence="1 24">Multi-pass membrane protein</topology>
    </subcellularLocation>
</comment>
<feature type="binding site" evidence="22">
    <location>
        <begin position="95"/>
        <end position="96"/>
    </location>
    <ligand>
        <name>ATP</name>
        <dbReference type="ChEBI" id="CHEBI:30616"/>
    </ligand>
</feature>
<evidence type="ECO:0000256" key="1">
    <source>
        <dbReference type="ARBA" id="ARBA00004429"/>
    </source>
</evidence>
<evidence type="ECO:0000256" key="20">
    <source>
        <dbReference type="PIRSR" id="PIRSR600829-1"/>
    </source>
</evidence>